<dbReference type="InterPro" id="IPR011701">
    <property type="entry name" value="MFS"/>
</dbReference>
<sequence length="405" mass="41629">MSTPLSRNRNFHLLWTAQAGSELSNQVFVLAYPLLVASVWASPALAGLAGFTLAAAQLAAGLPAGVLADRWDRRRILVLCALTRACAYGGLTVALWLDVVSFPHLLAVAVAEGVALALAYPAEEAALPQVVPANQLPSAFALNSARGSLGQLGGNAVGGVLFELGRVFPFLLNAVLQAVSCVALLFLRLPPSRKPVRRGFAAELGEGVRWVLGHAVIRLISACAVLLNLSFGAVYLIVLLSAQGRGTPESEIGLLGVLLGIGGLLGALAAPRLLRLVSPYLSITGVIWGFVIVAPLLAFSPSLPVTGGLLAVAAFLAPTANTAIVTYQMLLTPEELRGRVGGAMGLLDSVGGALGSLVGGVLMELVGGRAALLACAGLLVVPALLAAFSPTLRAFGHDLDKERTG</sequence>
<dbReference type="Proteomes" id="UP001589693">
    <property type="component" value="Unassembled WGS sequence"/>
</dbReference>
<keyword evidence="4 6" id="KW-1133">Transmembrane helix</keyword>
<feature type="transmembrane region" description="Helical" evidence="6">
    <location>
        <begin position="167"/>
        <end position="187"/>
    </location>
</feature>
<protein>
    <submittedName>
        <fullName evidence="8">MFS transporter</fullName>
    </submittedName>
</protein>
<dbReference type="SUPFAM" id="SSF103473">
    <property type="entry name" value="MFS general substrate transporter"/>
    <property type="match status" value="1"/>
</dbReference>
<evidence type="ECO:0000256" key="6">
    <source>
        <dbReference type="SAM" id="Phobius"/>
    </source>
</evidence>
<dbReference type="PANTHER" id="PTHR23513">
    <property type="entry name" value="INTEGRAL MEMBRANE EFFLUX PROTEIN-RELATED"/>
    <property type="match status" value="1"/>
</dbReference>
<feature type="transmembrane region" description="Helical" evidence="6">
    <location>
        <begin position="252"/>
        <end position="270"/>
    </location>
</feature>
<evidence type="ECO:0000256" key="5">
    <source>
        <dbReference type="ARBA" id="ARBA00023136"/>
    </source>
</evidence>
<evidence type="ECO:0000313" key="8">
    <source>
        <dbReference type="EMBL" id="MFB9907695.1"/>
    </source>
</evidence>
<reference evidence="8 9" key="1">
    <citation type="submission" date="2024-09" db="EMBL/GenBank/DDBJ databases">
        <authorList>
            <person name="Sun Q."/>
            <person name="Mori K."/>
        </authorList>
    </citation>
    <scope>NUCLEOTIDE SEQUENCE [LARGE SCALE GENOMIC DNA]</scope>
    <source>
        <strain evidence="8 9">TBRC 7907</strain>
    </source>
</reference>
<evidence type="ECO:0000256" key="2">
    <source>
        <dbReference type="ARBA" id="ARBA00022475"/>
    </source>
</evidence>
<accession>A0ABV6A4U1</accession>
<dbReference type="CDD" id="cd06173">
    <property type="entry name" value="MFS_MefA_like"/>
    <property type="match status" value="1"/>
</dbReference>
<dbReference type="PANTHER" id="PTHR23513:SF6">
    <property type="entry name" value="MAJOR FACILITATOR SUPERFAMILY ASSOCIATED DOMAIN-CONTAINING PROTEIN"/>
    <property type="match status" value="1"/>
</dbReference>
<feature type="transmembrane region" description="Helical" evidence="6">
    <location>
        <begin position="30"/>
        <end position="55"/>
    </location>
</feature>
<feature type="transmembrane region" description="Helical" evidence="6">
    <location>
        <begin position="277"/>
        <end position="297"/>
    </location>
</feature>
<dbReference type="Gene3D" id="1.20.1250.20">
    <property type="entry name" value="MFS general substrate transporter like domains"/>
    <property type="match status" value="1"/>
</dbReference>
<dbReference type="EMBL" id="JBHLZU010000023">
    <property type="protein sequence ID" value="MFB9907695.1"/>
    <property type="molecule type" value="Genomic_DNA"/>
</dbReference>
<dbReference type="InterPro" id="IPR020846">
    <property type="entry name" value="MFS_dom"/>
</dbReference>
<comment type="subcellular location">
    <subcellularLocation>
        <location evidence="1">Cell membrane</location>
        <topology evidence="1">Multi-pass membrane protein</topology>
    </subcellularLocation>
</comment>
<name>A0ABV6A4U1_9PSEU</name>
<evidence type="ECO:0000256" key="1">
    <source>
        <dbReference type="ARBA" id="ARBA00004651"/>
    </source>
</evidence>
<dbReference type="Pfam" id="PF07690">
    <property type="entry name" value="MFS_1"/>
    <property type="match status" value="1"/>
</dbReference>
<feature type="transmembrane region" description="Helical" evidence="6">
    <location>
        <begin position="369"/>
        <end position="388"/>
    </location>
</feature>
<dbReference type="PROSITE" id="PS50850">
    <property type="entry name" value="MFS"/>
    <property type="match status" value="1"/>
</dbReference>
<keyword evidence="9" id="KW-1185">Reference proteome</keyword>
<evidence type="ECO:0000256" key="4">
    <source>
        <dbReference type="ARBA" id="ARBA00022989"/>
    </source>
</evidence>
<keyword evidence="2" id="KW-1003">Cell membrane</keyword>
<feature type="domain" description="Major facilitator superfamily (MFS) profile" evidence="7">
    <location>
        <begin position="1"/>
        <end position="394"/>
    </location>
</feature>
<evidence type="ECO:0000259" key="7">
    <source>
        <dbReference type="PROSITE" id="PS50850"/>
    </source>
</evidence>
<comment type="caution">
    <text evidence="8">The sequence shown here is derived from an EMBL/GenBank/DDBJ whole genome shotgun (WGS) entry which is preliminary data.</text>
</comment>
<feature type="transmembrane region" description="Helical" evidence="6">
    <location>
        <begin position="343"/>
        <end position="363"/>
    </location>
</feature>
<keyword evidence="5 6" id="KW-0472">Membrane</keyword>
<evidence type="ECO:0000256" key="3">
    <source>
        <dbReference type="ARBA" id="ARBA00022692"/>
    </source>
</evidence>
<organism evidence="8 9">
    <name type="scientific">Allokutzneria oryzae</name>
    <dbReference type="NCBI Taxonomy" id="1378989"/>
    <lineage>
        <taxon>Bacteria</taxon>
        <taxon>Bacillati</taxon>
        <taxon>Actinomycetota</taxon>
        <taxon>Actinomycetes</taxon>
        <taxon>Pseudonocardiales</taxon>
        <taxon>Pseudonocardiaceae</taxon>
        <taxon>Allokutzneria</taxon>
    </lineage>
</organism>
<evidence type="ECO:0000313" key="9">
    <source>
        <dbReference type="Proteomes" id="UP001589693"/>
    </source>
</evidence>
<feature type="transmembrane region" description="Helical" evidence="6">
    <location>
        <begin position="76"/>
        <end position="97"/>
    </location>
</feature>
<gene>
    <name evidence="8" type="ORF">ACFFQA_27490</name>
</gene>
<dbReference type="RefSeq" id="WP_377858315.1">
    <property type="nucleotide sequence ID" value="NZ_JBHLZU010000023.1"/>
</dbReference>
<feature type="transmembrane region" description="Helical" evidence="6">
    <location>
        <begin position="219"/>
        <end position="240"/>
    </location>
</feature>
<proteinExistence type="predicted"/>
<keyword evidence="3 6" id="KW-0812">Transmembrane</keyword>
<dbReference type="InterPro" id="IPR036259">
    <property type="entry name" value="MFS_trans_sf"/>
</dbReference>
<feature type="transmembrane region" description="Helical" evidence="6">
    <location>
        <begin position="309"/>
        <end position="331"/>
    </location>
</feature>